<dbReference type="EMBL" id="JACHJD010000018">
    <property type="protein sequence ID" value="MBB5108382.1"/>
    <property type="molecule type" value="Genomic_DNA"/>
</dbReference>
<dbReference type="RefSeq" id="WP_150509832.1">
    <property type="nucleotide sequence ID" value="NZ_BMSQ01000020.1"/>
</dbReference>
<dbReference type="KEGG" id="sspb:CP982_07755"/>
<keyword evidence="4" id="KW-1185">Reference proteome</keyword>
<protein>
    <submittedName>
        <fullName evidence="2">Uncharacterized protein</fullName>
    </submittedName>
</protein>
<evidence type="ECO:0000313" key="3">
    <source>
        <dbReference type="Proteomes" id="UP000326505"/>
    </source>
</evidence>
<evidence type="ECO:0000313" key="1">
    <source>
        <dbReference type="EMBL" id="MBB5108382.1"/>
    </source>
</evidence>
<gene>
    <name evidence="2" type="ORF">CP982_07755</name>
    <name evidence="1" type="ORF">FHS40_007503</name>
</gene>
<reference evidence="1 4" key="2">
    <citation type="submission" date="2020-08" db="EMBL/GenBank/DDBJ databases">
        <title>Genomic Encyclopedia of Type Strains, Phase III (KMG-III): the genomes of soil and plant-associated and newly described type strains.</title>
        <authorList>
            <person name="Whitman W."/>
        </authorList>
    </citation>
    <scope>NUCLEOTIDE SEQUENCE [LARGE SCALE GENOMIC DNA]</scope>
    <source>
        <strain evidence="1 4">CECT 3146</strain>
    </source>
</reference>
<dbReference type="AlphaFoldDB" id="A0A5P2X0S9"/>
<reference evidence="2 3" key="1">
    <citation type="submission" date="2017-09" db="EMBL/GenBank/DDBJ databases">
        <authorList>
            <person name="Lee N."/>
            <person name="Cho B.-K."/>
        </authorList>
    </citation>
    <scope>NUCLEOTIDE SEQUENCE [LARGE SCALE GENOMIC DNA]</scope>
    <source>
        <strain evidence="2 3">ATCC 27465</strain>
    </source>
</reference>
<evidence type="ECO:0000313" key="4">
    <source>
        <dbReference type="Proteomes" id="UP000549009"/>
    </source>
</evidence>
<sequence length="109" mass="11591">MSTTNPIIPAGTARHVLWRYDRRGGAEPGSFTKHLMAAIDAADVTNRAILRTAYPALSEALHLARYDEEGLAKLHRIATGQAPLACPCGDTAGPFTRDGRCETCAKAAA</sequence>
<dbReference type="Proteomes" id="UP000326505">
    <property type="component" value="Chromosome"/>
</dbReference>
<name>A0A5P2X0S9_STRST</name>
<dbReference type="OrthoDB" id="5124647at2"/>
<organism evidence="2 3">
    <name type="scientific">Streptomyces spectabilis</name>
    <dbReference type="NCBI Taxonomy" id="68270"/>
    <lineage>
        <taxon>Bacteria</taxon>
        <taxon>Bacillati</taxon>
        <taxon>Actinomycetota</taxon>
        <taxon>Actinomycetes</taxon>
        <taxon>Kitasatosporales</taxon>
        <taxon>Streptomycetaceae</taxon>
        <taxon>Streptomyces</taxon>
    </lineage>
</organism>
<accession>A0A5P2X0S9</accession>
<dbReference type="EMBL" id="CP023690">
    <property type="protein sequence ID" value="QEV58627.1"/>
    <property type="molecule type" value="Genomic_DNA"/>
</dbReference>
<proteinExistence type="predicted"/>
<evidence type="ECO:0000313" key="2">
    <source>
        <dbReference type="EMBL" id="QEV58627.1"/>
    </source>
</evidence>
<dbReference type="Proteomes" id="UP000549009">
    <property type="component" value="Unassembled WGS sequence"/>
</dbReference>